<dbReference type="AlphaFoldDB" id="A0AA88NIT0"/>
<feature type="region of interest" description="Disordered" evidence="1">
    <location>
        <begin position="1"/>
        <end position="33"/>
    </location>
</feature>
<feature type="compositionally biased region" description="Polar residues" evidence="1">
    <location>
        <begin position="22"/>
        <end position="33"/>
    </location>
</feature>
<organism evidence="2 3">
    <name type="scientific">Channa striata</name>
    <name type="common">Snakehead murrel</name>
    <name type="synonym">Ophicephalus striatus</name>
    <dbReference type="NCBI Taxonomy" id="64152"/>
    <lineage>
        <taxon>Eukaryota</taxon>
        <taxon>Metazoa</taxon>
        <taxon>Chordata</taxon>
        <taxon>Craniata</taxon>
        <taxon>Vertebrata</taxon>
        <taxon>Euteleostomi</taxon>
        <taxon>Actinopterygii</taxon>
        <taxon>Neopterygii</taxon>
        <taxon>Teleostei</taxon>
        <taxon>Neoteleostei</taxon>
        <taxon>Acanthomorphata</taxon>
        <taxon>Anabantaria</taxon>
        <taxon>Anabantiformes</taxon>
        <taxon>Channoidei</taxon>
        <taxon>Channidae</taxon>
        <taxon>Channa</taxon>
    </lineage>
</organism>
<dbReference type="EMBL" id="JAUPFM010000002">
    <property type="protein sequence ID" value="KAK2859749.1"/>
    <property type="molecule type" value="Genomic_DNA"/>
</dbReference>
<protein>
    <submittedName>
        <fullName evidence="2">Uncharacterized protein</fullName>
    </submittedName>
</protein>
<evidence type="ECO:0000313" key="2">
    <source>
        <dbReference type="EMBL" id="KAK2859749.1"/>
    </source>
</evidence>
<accession>A0AA88NIT0</accession>
<reference evidence="2" key="1">
    <citation type="submission" date="2023-07" db="EMBL/GenBank/DDBJ databases">
        <title>Chromosome-level Genome Assembly of Striped Snakehead (Channa striata).</title>
        <authorList>
            <person name="Liu H."/>
        </authorList>
    </citation>
    <scope>NUCLEOTIDE SEQUENCE</scope>
    <source>
        <strain evidence="2">Gz</strain>
        <tissue evidence="2">Muscle</tissue>
    </source>
</reference>
<comment type="caution">
    <text evidence="2">The sequence shown here is derived from an EMBL/GenBank/DDBJ whole genome shotgun (WGS) entry which is preliminary data.</text>
</comment>
<keyword evidence="3" id="KW-1185">Reference proteome</keyword>
<sequence length="112" mass="12601">MDKFGGAGHRRGQESPPRGTHVNKTANAESSSKPETFRLARDFFFSQVDLRTFNSMDLDELAVHHHFCGFTFLGYFSNWSKENLCSDHISKKIIPSRCLCTPLLTAESVYAG</sequence>
<gene>
    <name evidence="2" type="ORF">Q5P01_004369</name>
</gene>
<evidence type="ECO:0000313" key="3">
    <source>
        <dbReference type="Proteomes" id="UP001187415"/>
    </source>
</evidence>
<proteinExistence type="predicted"/>
<evidence type="ECO:0000256" key="1">
    <source>
        <dbReference type="SAM" id="MobiDB-lite"/>
    </source>
</evidence>
<dbReference type="Proteomes" id="UP001187415">
    <property type="component" value="Unassembled WGS sequence"/>
</dbReference>
<name>A0AA88NIT0_CHASR</name>